<accession>A0A931FZB5</accession>
<dbReference type="GO" id="GO:1902600">
    <property type="term" value="P:proton transmembrane transport"/>
    <property type="evidence" value="ECO:0007669"/>
    <property type="project" value="InterPro"/>
</dbReference>
<comment type="subcellular location">
    <subcellularLocation>
        <location evidence="1">Membrane</location>
        <topology evidence="1">Multi-pass membrane protein</topology>
    </subcellularLocation>
</comment>
<dbReference type="InterPro" id="IPR006153">
    <property type="entry name" value="Cation/H_exchanger_TM"/>
</dbReference>
<gene>
    <name evidence="9" type="ORF">I4J89_01905</name>
</gene>
<dbReference type="PANTHER" id="PTHR32468">
    <property type="entry name" value="CATION/H + ANTIPORTER"/>
    <property type="match status" value="1"/>
</dbReference>
<dbReference type="Pfam" id="PF00999">
    <property type="entry name" value="Na_H_Exchanger"/>
    <property type="match status" value="1"/>
</dbReference>
<feature type="transmembrane region" description="Helical" evidence="7">
    <location>
        <begin position="59"/>
        <end position="83"/>
    </location>
</feature>
<evidence type="ECO:0000313" key="9">
    <source>
        <dbReference type="EMBL" id="MBG0560219.1"/>
    </source>
</evidence>
<keyword evidence="6 7" id="KW-0472">Membrane</keyword>
<evidence type="ECO:0000256" key="3">
    <source>
        <dbReference type="ARBA" id="ARBA00022692"/>
    </source>
</evidence>
<reference evidence="9" key="1">
    <citation type="submission" date="2020-11" db="EMBL/GenBank/DDBJ databases">
        <title>Isolation and identification of active actinomycetes.</title>
        <authorList>
            <person name="Sun X."/>
        </authorList>
    </citation>
    <scope>NUCLEOTIDE SEQUENCE</scope>
    <source>
        <strain evidence="9">NEAU-A11</strain>
    </source>
</reference>
<feature type="transmembrane region" description="Helical" evidence="7">
    <location>
        <begin position="95"/>
        <end position="117"/>
    </location>
</feature>
<feature type="transmembrane region" description="Helical" evidence="7">
    <location>
        <begin position="211"/>
        <end position="233"/>
    </location>
</feature>
<keyword evidence="5" id="KW-0406">Ion transport</keyword>
<dbReference type="GO" id="GO:0016020">
    <property type="term" value="C:membrane"/>
    <property type="evidence" value="ECO:0007669"/>
    <property type="project" value="UniProtKB-SubCell"/>
</dbReference>
<dbReference type="EMBL" id="JADQTO010000001">
    <property type="protein sequence ID" value="MBG0560219.1"/>
    <property type="molecule type" value="Genomic_DNA"/>
</dbReference>
<evidence type="ECO:0000256" key="2">
    <source>
        <dbReference type="ARBA" id="ARBA00022448"/>
    </source>
</evidence>
<feature type="transmembrane region" description="Helical" evidence="7">
    <location>
        <begin position="339"/>
        <end position="363"/>
    </location>
</feature>
<comment type="caution">
    <text evidence="9">The sequence shown here is derived from an EMBL/GenBank/DDBJ whole genome shotgun (WGS) entry which is preliminary data.</text>
</comment>
<feature type="transmembrane region" description="Helical" evidence="7">
    <location>
        <begin position="254"/>
        <end position="278"/>
    </location>
</feature>
<evidence type="ECO:0000256" key="5">
    <source>
        <dbReference type="ARBA" id="ARBA00023065"/>
    </source>
</evidence>
<evidence type="ECO:0000256" key="7">
    <source>
        <dbReference type="SAM" id="Phobius"/>
    </source>
</evidence>
<organism evidence="9 10">
    <name type="scientific">Actinoplanes aureus</name>
    <dbReference type="NCBI Taxonomy" id="2792083"/>
    <lineage>
        <taxon>Bacteria</taxon>
        <taxon>Bacillati</taxon>
        <taxon>Actinomycetota</taxon>
        <taxon>Actinomycetes</taxon>
        <taxon>Micromonosporales</taxon>
        <taxon>Micromonosporaceae</taxon>
        <taxon>Actinoplanes</taxon>
    </lineage>
</organism>
<name>A0A931FZB5_9ACTN</name>
<keyword evidence="10" id="KW-1185">Reference proteome</keyword>
<evidence type="ECO:0000259" key="8">
    <source>
        <dbReference type="Pfam" id="PF00999"/>
    </source>
</evidence>
<evidence type="ECO:0000256" key="4">
    <source>
        <dbReference type="ARBA" id="ARBA00022989"/>
    </source>
</evidence>
<dbReference type="AlphaFoldDB" id="A0A931FZB5"/>
<dbReference type="Proteomes" id="UP000598146">
    <property type="component" value="Unassembled WGS sequence"/>
</dbReference>
<dbReference type="GO" id="GO:0015297">
    <property type="term" value="F:antiporter activity"/>
    <property type="evidence" value="ECO:0007669"/>
    <property type="project" value="InterPro"/>
</dbReference>
<feature type="domain" description="Cation/H+ exchanger transmembrane" evidence="8">
    <location>
        <begin position="11"/>
        <end position="419"/>
    </location>
</feature>
<proteinExistence type="predicted"/>
<dbReference type="Gene3D" id="1.20.1530.20">
    <property type="match status" value="1"/>
</dbReference>
<feature type="transmembrane region" description="Helical" evidence="7">
    <location>
        <begin position="313"/>
        <end position="332"/>
    </location>
</feature>
<sequence>MLIALTLTLVMAHVVGHLFARMRQPAVIGEIAGGLLLGPTVLGQLAPEVRAYLFTDSGAVATVLNSTTQLGVLFLLFLAGAEIRPRPRGREGRTVTVIAVAGLVLPFAVGVGAVRLFDSGSLTGPTGDDVTLALVMGIAVAVTSVPVISRIMIDLGIMHTALARVVLSVAIIEDVVLYVALAVVLGLAQVGSTDEYGLIALVPTDSVPALAAYYISVSLLFFLVFLTLGPRLFRWLADHRANVLERRSPTAFRLIFLLVVVLLCVLLGINSIFGALVAGSSAARGDALRAPDGSAPERVTEQSRAWGTLRQFFMAYFIPLYFAGVGLSLDLVRHFDIVFFVFFTLLACVAKFGSVLTGALLAGESRTESVHLAVALNARGGPGIVLATVTFAAGVISESFYTSLVLLSIITSQVAGTWLDLRFKETAAARERTAMTSG</sequence>
<keyword evidence="3 7" id="KW-0812">Transmembrane</keyword>
<feature type="transmembrane region" description="Helical" evidence="7">
    <location>
        <begin position="165"/>
        <end position="191"/>
    </location>
</feature>
<evidence type="ECO:0000256" key="1">
    <source>
        <dbReference type="ARBA" id="ARBA00004141"/>
    </source>
</evidence>
<keyword evidence="2" id="KW-0813">Transport</keyword>
<dbReference type="InterPro" id="IPR038770">
    <property type="entry name" value="Na+/solute_symporter_sf"/>
</dbReference>
<feature type="transmembrane region" description="Helical" evidence="7">
    <location>
        <begin position="132"/>
        <end position="153"/>
    </location>
</feature>
<dbReference type="RefSeq" id="WP_196412024.1">
    <property type="nucleotide sequence ID" value="NZ_JADQTO010000001.1"/>
</dbReference>
<keyword evidence="4 7" id="KW-1133">Transmembrane helix</keyword>
<evidence type="ECO:0000313" key="10">
    <source>
        <dbReference type="Proteomes" id="UP000598146"/>
    </source>
</evidence>
<evidence type="ECO:0000256" key="6">
    <source>
        <dbReference type="ARBA" id="ARBA00023136"/>
    </source>
</evidence>
<protein>
    <submittedName>
        <fullName evidence="9">Cation:proton antiporter</fullName>
    </submittedName>
</protein>
<feature type="transmembrane region" description="Helical" evidence="7">
    <location>
        <begin position="383"/>
        <end position="407"/>
    </location>
</feature>
<dbReference type="InterPro" id="IPR050794">
    <property type="entry name" value="CPA2_transporter"/>
</dbReference>
<dbReference type="PANTHER" id="PTHR32468:SF0">
    <property type="entry name" value="K(+)_H(+) ANTIPORTER 1"/>
    <property type="match status" value="1"/>
</dbReference>